<evidence type="ECO:0008006" key="5">
    <source>
        <dbReference type="Google" id="ProtNLM"/>
    </source>
</evidence>
<feature type="transmembrane region" description="Helical" evidence="2">
    <location>
        <begin position="185"/>
        <end position="207"/>
    </location>
</feature>
<feature type="compositionally biased region" description="Low complexity" evidence="1">
    <location>
        <begin position="7"/>
        <end position="20"/>
    </location>
</feature>
<dbReference type="OrthoDB" id="2139606at2759"/>
<feature type="transmembrane region" description="Helical" evidence="2">
    <location>
        <begin position="41"/>
        <end position="63"/>
    </location>
</feature>
<evidence type="ECO:0000256" key="1">
    <source>
        <dbReference type="SAM" id="MobiDB-lite"/>
    </source>
</evidence>
<keyword evidence="2" id="KW-0812">Transmembrane</keyword>
<keyword evidence="4" id="KW-1185">Reference proteome</keyword>
<dbReference type="GO" id="GO:0005789">
    <property type="term" value="C:endoplasmic reticulum membrane"/>
    <property type="evidence" value="ECO:0007669"/>
    <property type="project" value="InterPro"/>
</dbReference>
<protein>
    <recommendedName>
        <fullName evidence="5">N-glycosylation protein EOS1</fullName>
    </recommendedName>
</protein>
<dbReference type="Proteomes" id="UP000095009">
    <property type="component" value="Unassembled WGS sequence"/>
</dbReference>
<sequence length="221" mass="24832">MSRLKSSKSSSSVSVPSRPRSNLHPPLKILGLKFVNARLHFLLALSRGMSVLPSFIGMWECFYEAWQIRRTPDMRTITSVRSTEVFLAGIWCIVSGYLSYAVLDGLMVRWIVTYSTPAAIVRMLSCSILNIAMIHVLHSIFSPDNAYLLHIWILISLILTIAYTIQNFVTSNLALEKKRRSVDVIAIAVFAVVPVGLASFLTMLGLIRSLMIVRLELEFDN</sequence>
<feature type="transmembrane region" description="Helical" evidence="2">
    <location>
        <begin position="146"/>
        <end position="165"/>
    </location>
</feature>
<dbReference type="Pfam" id="PF12326">
    <property type="entry name" value="EOS1"/>
    <property type="match status" value="2"/>
</dbReference>
<dbReference type="EMBL" id="KV454410">
    <property type="protein sequence ID" value="ODQ65318.1"/>
    <property type="molecule type" value="Genomic_DNA"/>
</dbReference>
<proteinExistence type="predicted"/>
<evidence type="ECO:0000256" key="2">
    <source>
        <dbReference type="SAM" id="Phobius"/>
    </source>
</evidence>
<gene>
    <name evidence="3" type="ORF">NADFUDRAFT_70809</name>
</gene>
<organism evidence="3 4">
    <name type="scientific">Nadsonia fulvescens var. elongata DSM 6958</name>
    <dbReference type="NCBI Taxonomy" id="857566"/>
    <lineage>
        <taxon>Eukaryota</taxon>
        <taxon>Fungi</taxon>
        <taxon>Dikarya</taxon>
        <taxon>Ascomycota</taxon>
        <taxon>Saccharomycotina</taxon>
        <taxon>Dipodascomycetes</taxon>
        <taxon>Dipodascales</taxon>
        <taxon>Dipodascales incertae sedis</taxon>
        <taxon>Nadsonia</taxon>
    </lineage>
</organism>
<dbReference type="PANTHER" id="PTHR28147:SF1">
    <property type="entry name" value="N-GLYCOSYLATION PROTEIN EOS1"/>
    <property type="match status" value="1"/>
</dbReference>
<keyword evidence="2" id="KW-0472">Membrane</keyword>
<feature type="region of interest" description="Disordered" evidence="1">
    <location>
        <begin position="1"/>
        <end position="20"/>
    </location>
</feature>
<dbReference type="PANTHER" id="PTHR28147">
    <property type="entry name" value="N-GLYCOSYLATION PROTEIN EOS1"/>
    <property type="match status" value="1"/>
</dbReference>
<dbReference type="InterPro" id="IPR021100">
    <property type="entry name" value="N-glycosylation_EOS1"/>
</dbReference>
<dbReference type="AlphaFoldDB" id="A0A1E3PIZ0"/>
<dbReference type="GO" id="GO:0006487">
    <property type="term" value="P:protein N-linked glycosylation"/>
    <property type="evidence" value="ECO:0007669"/>
    <property type="project" value="TreeGrafter"/>
</dbReference>
<dbReference type="STRING" id="857566.A0A1E3PIZ0"/>
<keyword evidence="2" id="KW-1133">Transmembrane helix</keyword>
<evidence type="ECO:0000313" key="3">
    <source>
        <dbReference type="EMBL" id="ODQ65318.1"/>
    </source>
</evidence>
<dbReference type="PRINTS" id="PR02070">
    <property type="entry name" value="NGLYCOSEOS1"/>
</dbReference>
<feature type="transmembrane region" description="Helical" evidence="2">
    <location>
        <begin position="114"/>
        <end position="134"/>
    </location>
</feature>
<evidence type="ECO:0000313" key="4">
    <source>
        <dbReference type="Proteomes" id="UP000095009"/>
    </source>
</evidence>
<name>A0A1E3PIZ0_9ASCO</name>
<dbReference type="GO" id="GO:0034599">
    <property type="term" value="P:cellular response to oxidative stress"/>
    <property type="evidence" value="ECO:0007669"/>
    <property type="project" value="InterPro"/>
</dbReference>
<feature type="transmembrane region" description="Helical" evidence="2">
    <location>
        <begin position="84"/>
        <end position="102"/>
    </location>
</feature>
<accession>A0A1E3PIZ0</accession>
<reference evidence="3 4" key="1">
    <citation type="journal article" date="2016" name="Proc. Natl. Acad. Sci. U.S.A.">
        <title>Comparative genomics of biotechnologically important yeasts.</title>
        <authorList>
            <person name="Riley R."/>
            <person name="Haridas S."/>
            <person name="Wolfe K.H."/>
            <person name="Lopes M.R."/>
            <person name="Hittinger C.T."/>
            <person name="Goeker M."/>
            <person name="Salamov A.A."/>
            <person name="Wisecaver J.H."/>
            <person name="Long T.M."/>
            <person name="Calvey C.H."/>
            <person name="Aerts A.L."/>
            <person name="Barry K.W."/>
            <person name="Choi C."/>
            <person name="Clum A."/>
            <person name="Coughlan A.Y."/>
            <person name="Deshpande S."/>
            <person name="Douglass A.P."/>
            <person name="Hanson S.J."/>
            <person name="Klenk H.-P."/>
            <person name="LaButti K.M."/>
            <person name="Lapidus A."/>
            <person name="Lindquist E.A."/>
            <person name="Lipzen A.M."/>
            <person name="Meier-Kolthoff J.P."/>
            <person name="Ohm R.A."/>
            <person name="Otillar R.P."/>
            <person name="Pangilinan J.L."/>
            <person name="Peng Y."/>
            <person name="Rokas A."/>
            <person name="Rosa C.A."/>
            <person name="Scheuner C."/>
            <person name="Sibirny A.A."/>
            <person name="Slot J.C."/>
            <person name="Stielow J.B."/>
            <person name="Sun H."/>
            <person name="Kurtzman C.P."/>
            <person name="Blackwell M."/>
            <person name="Grigoriev I.V."/>
            <person name="Jeffries T.W."/>
        </authorList>
    </citation>
    <scope>NUCLEOTIDE SEQUENCE [LARGE SCALE GENOMIC DNA]</scope>
    <source>
        <strain evidence="3 4">DSM 6958</strain>
    </source>
</reference>